<dbReference type="PIRSF" id="PIRSF001365">
    <property type="entry name" value="DHDPS"/>
    <property type="match status" value="1"/>
</dbReference>
<evidence type="ECO:0000256" key="11">
    <source>
        <dbReference type="ARBA" id="ARBA00047836"/>
    </source>
</evidence>
<dbReference type="InterPro" id="IPR005263">
    <property type="entry name" value="DapA"/>
</dbReference>
<evidence type="ECO:0000256" key="9">
    <source>
        <dbReference type="ARBA" id="ARBA00023239"/>
    </source>
</evidence>
<evidence type="ECO:0000256" key="4">
    <source>
        <dbReference type="ARBA" id="ARBA00012086"/>
    </source>
</evidence>
<keyword evidence="7 12" id="KW-0220">Diaminopimelate biosynthesis</keyword>
<dbReference type="HAMAP" id="MF_00418">
    <property type="entry name" value="DapA"/>
    <property type="match status" value="1"/>
</dbReference>
<dbReference type="CDD" id="cd00950">
    <property type="entry name" value="DHDPS"/>
    <property type="match status" value="1"/>
</dbReference>
<evidence type="ECO:0000313" key="16">
    <source>
        <dbReference type="EMBL" id="TCS83001.1"/>
    </source>
</evidence>
<evidence type="ECO:0000256" key="14">
    <source>
        <dbReference type="PIRSR" id="PIRSR001365-1"/>
    </source>
</evidence>
<comment type="catalytic activity">
    <reaction evidence="11 12">
        <text>L-aspartate 4-semialdehyde + pyruvate = (2S,4S)-4-hydroxy-2,3,4,5-tetrahydrodipicolinate + H2O + H(+)</text>
        <dbReference type="Rhea" id="RHEA:34171"/>
        <dbReference type="ChEBI" id="CHEBI:15361"/>
        <dbReference type="ChEBI" id="CHEBI:15377"/>
        <dbReference type="ChEBI" id="CHEBI:15378"/>
        <dbReference type="ChEBI" id="CHEBI:67139"/>
        <dbReference type="ChEBI" id="CHEBI:537519"/>
        <dbReference type="EC" id="4.3.3.7"/>
    </reaction>
</comment>
<dbReference type="PROSITE" id="PS00666">
    <property type="entry name" value="DHDPS_2"/>
    <property type="match status" value="1"/>
</dbReference>
<keyword evidence="6 12" id="KW-0028">Amino-acid biosynthesis</keyword>
<dbReference type="PRINTS" id="PR00146">
    <property type="entry name" value="DHPICSNTHASE"/>
</dbReference>
<feature type="binding site" evidence="12 15">
    <location>
        <position position="204"/>
    </location>
    <ligand>
        <name>pyruvate</name>
        <dbReference type="ChEBI" id="CHEBI:15361"/>
    </ligand>
</feature>
<keyword evidence="17" id="KW-1185">Reference proteome</keyword>
<evidence type="ECO:0000256" key="10">
    <source>
        <dbReference type="ARBA" id="ARBA00023270"/>
    </source>
</evidence>
<dbReference type="InterPro" id="IPR020625">
    <property type="entry name" value="Schiff_base-form_aldolases_AS"/>
</dbReference>
<proteinExistence type="inferred from homology"/>
<keyword evidence="5 12" id="KW-0963">Cytoplasm</keyword>
<comment type="pathway">
    <text evidence="2 12">Amino-acid biosynthesis; L-lysine biosynthesis via DAP pathway; (S)-tetrahydrodipicolinate from L-aspartate: step 3/4.</text>
</comment>
<comment type="similarity">
    <text evidence="3 12 13">Belongs to the DapA family.</text>
</comment>
<evidence type="ECO:0000256" key="5">
    <source>
        <dbReference type="ARBA" id="ARBA00022490"/>
    </source>
</evidence>
<dbReference type="AlphaFoldDB" id="A0A4R3KI47"/>
<evidence type="ECO:0000256" key="12">
    <source>
        <dbReference type="HAMAP-Rule" id="MF_00418"/>
    </source>
</evidence>
<feature type="binding site" evidence="12 15">
    <location>
        <position position="46"/>
    </location>
    <ligand>
        <name>pyruvate</name>
        <dbReference type="ChEBI" id="CHEBI:15361"/>
    </ligand>
</feature>
<dbReference type="EC" id="4.3.3.7" evidence="4 12"/>
<name>A0A4R3KI47_9BACI</name>
<dbReference type="SUPFAM" id="SSF51569">
    <property type="entry name" value="Aldolase"/>
    <property type="match status" value="1"/>
</dbReference>
<reference evidence="16 17" key="1">
    <citation type="submission" date="2019-03" db="EMBL/GenBank/DDBJ databases">
        <title>Genomic Encyclopedia of Type Strains, Phase IV (KMG-IV): sequencing the most valuable type-strain genomes for metagenomic binning, comparative biology and taxonomic classification.</title>
        <authorList>
            <person name="Goeker M."/>
        </authorList>
    </citation>
    <scope>NUCLEOTIDE SEQUENCE [LARGE SCALE GENOMIC DNA]</scope>
    <source>
        <strain evidence="16 17">DSM 23802</strain>
    </source>
</reference>
<keyword evidence="9 12" id="KW-0456">Lyase</keyword>
<evidence type="ECO:0000256" key="7">
    <source>
        <dbReference type="ARBA" id="ARBA00022915"/>
    </source>
</evidence>
<dbReference type="NCBIfam" id="TIGR00674">
    <property type="entry name" value="dapA"/>
    <property type="match status" value="1"/>
</dbReference>
<accession>A0A4R3KI47</accession>
<feature type="active site" description="Proton donor/acceptor" evidence="12 14">
    <location>
        <position position="134"/>
    </location>
</feature>
<feature type="site" description="Part of a proton relay during catalysis" evidence="12">
    <location>
        <position position="45"/>
    </location>
</feature>
<dbReference type="GO" id="GO:0019877">
    <property type="term" value="P:diaminopimelate biosynthetic process"/>
    <property type="evidence" value="ECO:0007669"/>
    <property type="project" value="UniProtKB-UniRule"/>
</dbReference>
<comment type="caution">
    <text evidence="12">Was originally thought to be a dihydrodipicolinate synthase (DHDPS), catalyzing the condensation of (S)-aspartate-beta-semialdehyde [(S)-ASA] and pyruvate to dihydrodipicolinate (DHDP). However, it was shown in E.coli that the product of the enzymatic reaction is not dihydrodipicolinate but in fact (4S)-4-hydroxy-2,3,4,5-tetrahydro-(2S)-dipicolinic acid (HTPA), and that the consecutive dehydration reaction leading to DHDP is not spontaneous but catalyzed by DapB.</text>
</comment>
<comment type="subcellular location">
    <subcellularLocation>
        <location evidence="12">Cytoplasm</location>
    </subcellularLocation>
</comment>
<dbReference type="InterPro" id="IPR013785">
    <property type="entry name" value="Aldolase_TIM"/>
</dbReference>
<evidence type="ECO:0000256" key="1">
    <source>
        <dbReference type="ARBA" id="ARBA00003294"/>
    </source>
</evidence>
<keyword evidence="8 12" id="KW-0457">Lysine biosynthesis</keyword>
<dbReference type="Proteomes" id="UP000295788">
    <property type="component" value="Unassembled WGS sequence"/>
</dbReference>
<protein>
    <recommendedName>
        <fullName evidence="4 12">4-hydroxy-tetrahydrodipicolinate synthase</fullName>
        <shortName evidence="12">HTPA synthase</shortName>
        <ecNumber evidence="4 12">4.3.3.7</ecNumber>
    </recommendedName>
</protein>
<organism evidence="16 17">
    <name type="scientific">Tepidibacillus fermentans</name>
    <dbReference type="NCBI Taxonomy" id="1281767"/>
    <lineage>
        <taxon>Bacteria</taxon>
        <taxon>Bacillati</taxon>
        <taxon>Bacillota</taxon>
        <taxon>Bacilli</taxon>
        <taxon>Bacillales</taxon>
        <taxon>Bacillaceae</taxon>
        <taxon>Tepidibacillus</taxon>
    </lineage>
</organism>
<evidence type="ECO:0000256" key="8">
    <source>
        <dbReference type="ARBA" id="ARBA00023154"/>
    </source>
</evidence>
<dbReference type="OrthoDB" id="9782828at2"/>
<dbReference type="Pfam" id="PF00701">
    <property type="entry name" value="DHDPS"/>
    <property type="match status" value="1"/>
</dbReference>
<feature type="site" description="Part of a proton relay during catalysis" evidence="12">
    <location>
        <position position="108"/>
    </location>
</feature>
<gene>
    <name evidence="12" type="primary">dapA</name>
    <name evidence="16" type="ORF">EDD72_10784</name>
</gene>
<evidence type="ECO:0000313" key="17">
    <source>
        <dbReference type="Proteomes" id="UP000295788"/>
    </source>
</evidence>
<comment type="function">
    <text evidence="1 12">Catalyzes the condensation of (S)-aspartate-beta-semialdehyde [(S)-ASA] and pyruvate to 4-hydroxy-tetrahydrodipicolinate (HTPA).</text>
</comment>
<comment type="caution">
    <text evidence="16">The sequence shown here is derived from an EMBL/GenBank/DDBJ whole genome shotgun (WGS) entry which is preliminary data.</text>
</comment>
<keyword evidence="10 12" id="KW-0704">Schiff base</keyword>
<evidence type="ECO:0000256" key="15">
    <source>
        <dbReference type="PIRSR" id="PIRSR001365-2"/>
    </source>
</evidence>
<dbReference type="GO" id="GO:0008840">
    <property type="term" value="F:4-hydroxy-tetrahydrodipicolinate synthase activity"/>
    <property type="evidence" value="ECO:0007669"/>
    <property type="project" value="UniProtKB-UniRule"/>
</dbReference>
<dbReference type="GO" id="GO:0005829">
    <property type="term" value="C:cytosol"/>
    <property type="evidence" value="ECO:0007669"/>
    <property type="project" value="TreeGrafter"/>
</dbReference>
<dbReference type="UniPathway" id="UPA00034">
    <property type="reaction ID" value="UER00017"/>
</dbReference>
<dbReference type="Gene3D" id="3.20.20.70">
    <property type="entry name" value="Aldolase class I"/>
    <property type="match status" value="1"/>
</dbReference>
<evidence type="ECO:0000256" key="13">
    <source>
        <dbReference type="PIRNR" id="PIRNR001365"/>
    </source>
</evidence>
<dbReference type="GO" id="GO:0009089">
    <property type="term" value="P:lysine biosynthetic process via diaminopimelate"/>
    <property type="evidence" value="ECO:0007669"/>
    <property type="project" value="UniProtKB-UniRule"/>
</dbReference>
<dbReference type="PANTHER" id="PTHR12128">
    <property type="entry name" value="DIHYDRODIPICOLINATE SYNTHASE"/>
    <property type="match status" value="1"/>
</dbReference>
<dbReference type="InterPro" id="IPR002220">
    <property type="entry name" value="DapA-like"/>
</dbReference>
<sequence length="291" mass="31859">MDFGRLITAMVTPFNKKMEVDFVRTKQLVEHLIQTGTETIVVAGTTGESPTLSTEEKLQLFEKVLDFTQGRAKVIAGTGSNDTRSSITLTKKAEAIGVDGVMIVAPYYNKPSQDGIYQHFKAIAAETQLPIMIYNIPGRTGINIQTDTIVKLSQIENIVAVKEASGDLSQMSEILAKTSENFYLYSGDDKLTLPVLSIGGHGVVSVASHVVGNQMKEMIDAYFTGDVKKAASYHQKLLPLFEGIFITSNPVPIKELLNEIGIQVGSVRLPLVPAKKEQSEIVRSIYHNIIM</sequence>
<feature type="active site" description="Schiff-base intermediate with substrate" evidence="12 14">
    <location>
        <position position="162"/>
    </location>
</feature>
<evidence type="ECO:0000256" key="2">
    <source>
        <dbReference type="ARBA" id="ARBA00005120"/>
    </source>
</evidence>
<evidence type="ECO:0000256" key="6">
    <source>
        <dbReference type="ARBA" id="ARBA00022605"/>
    </source>
</evidence>
<dbReference type="SMART" id="SM01130">
    <property type="entry name" value="DHDPS"/>
    <property type="match status" value="1"/>
</dbReference>
<dbReference type="EMBL" id="SMAB01000007">
    <property type="protein sequence ID" value="TCS83001.1"/>
    <property type="molecule type" value="Genomic_DNA"/>
</dbReference>
<comment type="subunit">
    <text evidence="12">Homotetramer; dimer of dimers.</text>
</comment>
<dbReference type="PANTHER" id="PTHR12128:SF66">
    <property type="entry name" value="4-HYDROXY-2-OXOGLUTARATE ALDOLASE, MITOCHONDRIAL"/>
    <property type="match status" value="1"/>
</dbReference>
<evidence type="ECO:0000256" key="3">
    <source>
        <dbReference type="ARBA" id="ARBA00007592"/>
    </source>
</evidence>